<sequence>MEASFDFNIYDMSSPRRWWCIALVENLGLQGYGRKFAHFTKEGRATRHDNPAPVSRISRKRRHSSCTVVPSDTEDHLYSKMPCISPVQDLVSLSNSSTRDDHTVLFSLCQAYLFIQIFLYPTGKENVLFKVLNHMYSVLHIMYNLILGKGPTSPTEATRGKLSVNQCNHRGSGHAATP</sequence>
<protein>
    <submittedName>
        <fullName evidence="2">Uncharacterized protein</fullName>
    </submittedName>
</protein>
<accession>A0AAV6SKG3</accession>
<proteinExistence type="predicted"/>
<reference evidence="2 3" key="1">
    <citation type="journal article" date="2021" name="Sci. Rep.">
        <title>Chromosome anchoring in Senegalese sole (Solea senegalensis) reveals sex-associated markers and genome rearrangements in flatfish.</title>
        <authorList>
            <person name="Guerrero-Cozar I."/>
            <person name="Gomez-Garrido J."/>
            <person name="Berbel C."/>
            <person name="Martinez-Blanch J.F."/>
            <person name="Alioto T."/>
            <person name="Claros M.G."/>
            <person name="Gagnaire P.A."/>
            <person name="Manchado M."/>
        </authorList>
    </citation>
    <scope>NUCLEOTIDE SEQUENCE [LARGE SCALE GENOMIC DNA]</scope>
    <source>
        <strain evidence="2">Sse05_10M</strain>
    </source>
</reference>
<dbReference type="Proteomes" id="UP000693946">
    <property type="component" value="Linkage Group LG12"/>
</dbReference>
<evidence type="ECO:0000313" key="3">
    <source>
        <dbReference type="Proteomes" id="UP000693946"/>
    </source>
</evidence>
<dbReference type="AlphaFoldDB" id="A0AAV6SKG3"/>
<dbReference type="EMBL" id="JAGKHQ010000004">
    <property type="protein sequence ID" value="KAG7517500.1"/>
    <property type="molecule type" value="Genomic_DNA"/>
</dbReference>
<organism evidence="2 3">
    <name type="scientific">Solea senegalensis</name>
    <name type="common">Senegalese sole</name>
    <dbReference type="NCBI Taxonomy" id="28829"/>
    <lineage>
        <taxon>Eukaryota</taxon>
        <taxon>Metazoa</taxon>
        <taxon>Chordata</taxon>
        <taxon>Craniata</taxon>
        <taxon>Vertebrata</taxon>
        <taxon>Euteleostomi</taxon>
        <taxon>Actinopterygii</taxon>
        <taxon>Neopterygii</taxon>
        <taxon>Teleostei</taxon>
        <taxon>Neoteleostei</taxon>
        <taxon>Acanthomorphata</taxon>
        <taxon>Carangaria</taxon>
        <taxon>Pleuronectiformes</taxon>
        <taxon>Pleuronectoidei</taxon>
        <taxon>Soleidae</taxon>
        <taxon>Solea</taxon>
    </lineage>
</organism>
<keyword evidence="3" id="KW-1185">Reference proteome</keyword>
<feature type="region of interest" description="Disordered" evidence="1">
    <location>
        <begin position="157"/>
        <end position="178"/>
    </location>
</feature>
<evidence type="ECO:0000256" key="1">
    <source>
        <dbReference type="SAM" id="MobiDB-lite"/>
    </source>
</evidence>
<name>A0AAV6SKG3_SOLSE</name>
<gene>
    <name evidence="2" type="ORF">JOB18_009399</name>
</gene>
<comment type="caution">
    <text evidence="2">The sequence shown here is derived from an EMBL/GenBank/DDBJ whole genome shotgun (WGS) entry which is preliminary data.</text>
</comment>
<evidence type="ECO:0000313" key="2">
    <source>
        <dbReference type="EMBL" id="KAG7517500.1"/>
    </source>
</evidence>